<evidence type="ECO:0000313" key="3">
    <source>
        <dbReference type="Proteomes" id="UP000529417"/>
    </source>
</evidence>
<dbReference type="Proteomes" id="UP000529417">
    <property type="component" value="Unassembled WGS sequence"/>
</dbReference>
<feature type="region of interest" description="Disordered" evidence="1">
    <location>
        <begin position="117"/>
        <end position="155"/>
    </location>
</feature>
<reference evidence="2 3" key="1">
    <citation type="journal article" date="2000" name="Arch. Microbiol.">
        <title>Rhodobaca bogoriensis gen. nov. and sp. nov., an alkaliphilic purple nonsulfur bacterium from African Rift Valley soda lakes.</title>
        <authorList>
            <person name="Milford A.D."/>
            <person name="Achenbach L.A."/>
            <person name="Jung D.O."/>
            <person name="Madigan M.T."/>
        </authorList>
    </citation>
    <scope>NUCLEOTIDE SEQUENCE [LARGE SCALE GENOMIC DNA]</scope>
    <source>
        <strain evidence="2 3">2376</strain>
    </source>
</reference>
<dbReference type="AlphaFoldDB" id="A0A7Z0KXM6"/>
<comment type="caution">
    <text evidence="2">The sequence shown here is derived from an EMBL/GenBank/DDBJ whole genome shotgun (WGS) entry which is preliminary data.</text>
</comment>
<evidence type="ECO:0000256" key="1">
    <source>
        <dbReference type="SAM" id="MobiDB-lite"/>
    </source>
</evidence>
<dbReference type="RefSeq" id="WP_179905251.1">
    <property type="nucleotide sequence ID" value="NZ_JACBXS010000009.1"/>
</dbReference>
<organism evidence="2 3">
    <name type="scientific">Rhabdonatronobacter sediminivivens</name>
    <dbReference type="NCBI Taxonomy" id="2743469"/>
    <lineage>
        <taxon>Bacteria</taxon>
        <taxon>Pseudomonadati</taxon>
        <taxon>Pseudomonadota</taxon>
        <taxon>Alphaproteobacteria</taxon>
        <taxon>Rhodobacterales</taxon>
        <taxon>Paracoccaceae</taxon>
        <taxon>Rhabdonatronobacter</taxon>
    </lineage>
</organism>
<keyword evidence="3" id="KW-1185">Reference proteome</keyword>
<name>A0A7Z0KXM6_9RHOB</name>
<dbReference type="EMBL" id="JACBXS010000009">
    <property type="protein sequence ID" value="NYS24545.1"/>
    <property type="molecule type" value="Genomic_DNA"/>
</dbReference>
<accession>A0A7Z0KXM6</accession>
<evidence type="ECO:0000313" key="2">
    <source>
        <dbReference type="EMBL" id="NYS24545.1"/>
    </source>
</evidence>
<gene>
    <name evidence="2" type="ORF">HUK65_06025</name>
</gene>
<proteinExistence type="predicted"/>
<protein>
    <submittedName>
        <fullName evidence="2">Uncharacterized protein</fullName>
    </submittedName>
</protein>
<sequence>MAYQLHPSAPAFAVQPDMTGFQDRAVATPLADGGMLVVYQNRIQPDPEDDWDHSVRAQRLDSAGNRIGDPQTLTEFSHWYSGIWAPPGAVGLADGGYAIAWSDFETQHLLSRLMTPTARRPAMRSASCHRARSSTPTPGCRSMSPSMRPRTSRPR</sequence>